<dbReference type="PANTHER" id="PTHR30055">
    <property type="entry name" value="HTH-TYPE TRANSCRIPTIONAL REGULATOR RUTR"/>
    <property type="match status" value="1"/>
</dbReference>
<dbReference type="InterPro" id="IPR023772">
    <property type="entry name" value="DNA-bd_HTH_TetR-type_CS"/>
</dbReference>
<dbReference type="InterPro" id="IPR036271">
    <property type="entry name" value="Tet_transcr_reg_TetR-rel_C_sf"/>
</dbReference>
<dbReference type="PROSITE" id="PS01081">
    <property type="entry name" value="HTH_TETR_1"/>
    <property type="match status" value="1"/>
</dbReference>
<keyword evidence="1 2" id="KW-0238">DNA-binding</keyword>
<protein>
    <submittedName>
        <fullName evidence="4">TetR/AcrR family transcriptional regulator</fullName>
    </submittedName>
</protein>
<dbReference type="GO" id="GO:0000976">
    <property type="term" value="F:transcription cis-regulatory region binding"/>
    <property type="evidence" value="ECO:0007669"/>
    <property type="project" value="TreeGrafter"/>
</dbReference>
<dbReference type="PANTHER" id="PTHR30055:SF226">
    <property type="entry name" value="HTH-TYPE TRANSCRIPTIONAL REGULATOR PKSA"/>
    <property type="match status" value="1"/>
</dbReference>
<dbReference type="InterPro" id="IPR050109">
    <property type="entry name" value="HTH-type_TetR-like_transc_reg"/>
</dbReference>
<feature type="domain" description="HTH tetR-type" evidence="3">
    <location>
        <begin position="10"/>
        <end position="70"/>
    </location>
</feature>
<dbReference type="PRINTS" id="PR00455">
    <property type="entry name" value="HTHTETR"/>
</dbReference>
<dbReference type="PROSITE" id="PS50977">
    <property type="entry name" value="HTH_TETR_2"/>
    <property type="match status" value="1"/>
</dbReference>
<dbReference type="EMBL" id="DSRU01000282">
    <property type="protein sequence ID" value="HFN00022.1"/>
    <property type="molecule type" value="Genomic_DNA"/>
</dbReference>
<dbReference type="AlphaFoldDB" id="A0A7C3PSC5"/>
<comment type="caution">
    <text evidence="4">The sequence shown here is derived from an EMBL/GenBank/DDBJ whole genome shotgun (WGS) entry which is preliminary data.</text>
</comment>
<dbReference type="Pfam" id="PF00440">
    <property type="entry name" value="TetR_N"/>
    <property type="match status" value="1"/>
</dbReference>
<sequence>MNQKSTAKNQNNRAHIVAAAYRLLAEKGYDSATMKEIAGAAGVAPGLIHYYFTSKDELLREVLMEAGERYVKTVEQWCAELTREQLQAVTFTEPKERVTREPEWFRLRCELFALGLRNSNFHDVISLMLSTGRQCIARLVQQVGGDAIANPEAVAAVLLASFDGLALQKLADPTFDLDSAYQVLMQMFLAQLGDH</sequence>
<proteinExistence type="predicted"/>
<evidence type="ECO:0000256" key="1">
    <source>
        <dbReference type="ARBA" id="ARBA00023125"/>
    </source>
</evidence>
<dbReference type="InterPro" id="IPR001647">
    <property type="entry name" value="HTH_TetR"/>
</dbReference>
<dbReference type="GO" id="GO:0003700">
    <property type="term" value="F:DNA-binding transcription factor activity"/>
    <property type="evidence" value="ECO:0007669"/>
    <property type="project" value="TreeGrafter"/>
</dbReference>
<name>A0A7C3PSC5_9CYAN</name>
<dbReference type="Gene3D" id="1.10.357.10">
    <property type="entry name" value="Tetracycline Repressor, domain 2"/>
    <property type="match status" value="1"/>
</dbReference>
<reference evidence="4" key="1">
    <citation type="journal article" date="2020" name="mSystems">
        <title>Genome- and Community-Level Interaction Insights into Carbon Utilization and Element Cycling Functions of Hydrothermarchaeota in Hydrothermal Sediment.</title>
        <authorList>
            <person name="Zhou Z."/>
            <person name="Liu Y."/>
            <person name="Xu W."/>
            <person name="Pan J."/>
            <person name="Luo Z.H."/>
            <person name="Li M."/>
        </authorList>
    </citation>
    <scope>NUCLEOTIDE SEQUENCE [LARGE SCALE GENOMIC DNA]</scope>
    <source>
        <strain evidence="4">SpSt-418</strain>
    </source>
</reference>
<organism evidence="4">
    <name type="scientific">Oscillatoriales cyanobacterium SpSt-418</name>
    <dbReference type="NCBI Taxonomy" id="2282169"/>
    <lineage>
        <taxon>Bacteria</taxon>
        <taxon>Bacillati</taxon>
        <taxon>Cyanobacteriota</taxon>
        <taxon>Cyanophyceae</taxon>
        <taxon>Oscillatoriophycideae</taxon>
        <taxon>Oscillatoriales</taxon>
    </lineage>
</organism>
<accession>A0A7C3PSC5</accession>
<feature type="DNA-binding region" description="H-T-H motif" evidence="2">
    <location>
        <begin position="33"/>
        <end position="52"/>
    </location>
</feature>
<dbReference type="InterPro" id="IPR009057">
    <property type="entry name" value="Homeodomain-like_sf"/>
</dbReference>
<gene>
    <name evidence="4" type="ORF">ENR64_20135</name>
</gene>
<evidence type="ECO:0000259" key="3">
    <source>
        <dbReference type="PROSITE" id="PS50977"/>
    </source>
</evidence>
<dbReference type="SUPFAM" id="SSF48498">
    <property type="entry name" value="Tetracyclin repressor-like, C-terminal domain"/>
    <property type="match status" value="1"/>
</dbReference>
<evidence type="ECO:0000313" key="4">
    <source>
        <dbReference type="EMBL" id="HFN00022.1"/>
    </source>
</evidence>
<dbReference type="SUPFAM" id="SSF46689">
    <property type="entry name" value="Homeodomain-like"/>
    <property type="match status" value="1"/>
</dbReference>
<evidence type="ECO:0000256" key="2">
    <source>
        <dbReference type="PROSITE-ProRule" id="PRU00335"/>
    </source>
</evidence>